<organism evidence="1 2">
    <name type="scientific">Hungatella hathewayi DSM 13479</name>
    <dbReference type="NCBI Taxonomy" id="566550"/>
    <lineage>
        <taxon>Bacteria</taxon>
        <taxon>Bacillati</taxon>
        <taxon>Bacillota</taxon>
        <taxon>Clostridia</taxon>
        <taxon>Lachnospirales</taxon>
        <taxon>Lachnospiraceae</taxon>
        <taxon>Hungatella</taxon>
    </lineage>
</organism>
<dbReference type="InterPro" id="IPR024265">
    <property type="entry name" value="DUF3788"/>
</dbReference>
<name>D3ATB4_9FIRM</name>
<protein>
    <recommendedName>
        <fullName evidence="3">DUF3788 domain-containing protein</fullName>
    </recommendedName>
</protein>
<dbReference type="Pfam" id="PF12663">
    <property type="entry name" value="DUF3788"/>
    <property type="match status" value="1"/>
</dbReference>
<comment type="caution">
    <text evidence="1">The sequence shown here is derived from an EMBL/GenBank/DDBJ whole genome shotgun (WGS) entry which is preliminary data.</text>
</comment>
<evidence type="ECO:0008006" key="3">
    <source>
        <dbReference type="Google" id="ProtNLM"/>
    </source>
</evidence>
<proteinExistence type="predicted"/>
<dbReference type="AlphaFoldDB" id="D3ATB4"/>
<dbReference type="HOGENOM" id="CLU_125862_1_0_9"/>
<evidence type="ECO:0000313" key="1">
    <source>
        <dbReference type="EMBL" id="EFC94940.1"/>
    </source>
</evidence>
<evidence type="ECO:0000313" key="2">
    <source>
        <dbReference type="Proteomes" id="UP000004968"/>
    </source>
</evidence>
<sequence>MEAAMYERMLNKKEVPTIAVMTAYCGENGGVFTSLNEWLSRTFGTEQKIVFPYGSQYGWGIAHKLKQKLMCNIFAENNSFTVMIRLSDKQFQSVYGQLQPYAREYIDTKYPCGDGGWIHYRVTCREQFDDIQKLLAVKCSR</sequence>
<gene>
    <name evidence="1" type="ORF">CLOSTHATH_06873</name>
</gene>
<dbReference type="EMBL" id="ACIO01000876">
    <property type="protein sequence ID" value="EFC94940.1"/>
    <property type="molecule type" value="Genomic_DNA"/>
</dbReference>
<accession>D3ATB4</accession>
<reference evidence="1 2" key="1">
    <citation type="submission" date="2010-01" db="EMBL/GenBank/DDBJ databases">
        <authorList>
            <person name="Weinstock G."/>
            <person name="Sodergren E."/>
            <person name="Clifton S."/>
            <person name="Fulton L."/>
            <person name="Fulton B."/>
            <person name="Courtney L."/>
            <person name="Fronick C."/>
            <person name="Harrison M."/>
            <person name="Strong C."/>
            <person name="Farmer C."/>
            <person name="Delahaunty K."/>
            <person name="Markovic C."/>
            <person name="Hall O."/>
            <person name="Minx P."/>
            <person name="Tomlinson C."/>
            <person name="Mitreva M."/>
            <person name="Nelson J."/>
            <person name="Hou S."/>
            <person name="Wollam A."/>
            <person name="Pepin K.H."/>
            <person name="Johnson M."/>
            <person name="Bhonagiri V."/>
            <person name="Nash W.E."/>
            <person name="Warren W."/>
            <person name="Chinwalla A."/>
            <person name="Mardis E.R."/>
            <person name="Wilson R.K."/>
        </authorList>
    </citation>
    <scope>NUCLEOTIDE SEQUENCE [LARGE SCALE GENOMIC DNA]</scope>
    <source>
        <strain evidence="1 2">DSM 13479</strain>
    </source>
</reference>
<dbReference type="Proteomes" id="UP000004968">
    <property type="component" value="Unassembled WGS sequence"/>
</dbReference>